<evidence type="ECO:0000256" key="1">
    <source>
        <dbReference type="SAM" id="MobiDB-lite"/>
    </source>
</evidence>
<reference evidence="2" key="2">
    <citation type="submission" date="2015-03" db="UniProtKB">
        <authorList>
            <consortium name="EnsemblPlants"/>
        </authorList>
    </citation>
    <scope>IDENTIFICATION</scope>
</reference>
<evidence type="ECO:0000313" key="2">
    <source>
        <dbReference type="EnsemblPlants" id="OBART03G12600.1"/>
    </source>
</evidence>
<dbReference type="Gramene" id="OBART03G12600.1">
    <property type="protein sequence ID" value="OBART03G12600.1"/>
    <property type="gene ID" value="OBART03G12600"/>
</dbReference>
<dbReference type="EnsemblPlants" id="OBART03G12600.1">
    <property type="protein sequence ID" value="OBART03G12600.1"/>
    <property type="gene ID" value="OBART03G12600"/>
</dbReference>
<dbReference type="Proteomes" id="UP000026960">
    <property type="component" value="Chromosome 3"/>
</dbReference>
<feature type="region of interest" description="Disordered" evidence="1">
    <location>
        <begin position="1"/>
        <end position="46"/>
    </location>
</feature>
<feature type="compositionally biased region" description="Basic and acidic residues" evidence="1">
    <location>
        <begin position="11"/>
        <end position="20"/>
    </location>
</feature>
<organism evidence="2">
    <name type="scientific">Oryza barthii</name>
    <dbReference type="NCBI Taxonomy" id="65489"/>
    <lineage>
        <taxon>Eukaryota</taxon>
        <taxon>Viridiplantae</taxon>
        <taxon>Streptophyta</taxon>
        <taxon>Embryophyta</taxon>
        <taxon>Tracheophyta</taxon>
        <taxon>Spermatophyta</taxon>
        <taxon>Magnoliopsida</taxon>
        <taxon>Liliopsida</taxon>
        <taxon>Poales</taxon>
        <taxon>Poaceae</taxon>
        <taxon>BOP clade</taxon>
        <taxon>Oryzoideae</taxon>
        <taxon>Oryzeae</taxon>
        <taxon>Oryzinae</taxon>
        <taxon>Oryza</taxon>
    </lineage>
</organism>
<keyword evidence="3" id="KW-1185">Reference proteome</keyword>
<evidence type="ECO:0000313" key="3">
    <source>
        <dbReference type="Proteomes" id="UP000026960"/>
    </source>
</evidence>
<name>A0A0D3FGX5_9ORYZ</name>
<feature type="compositionally biased region" description="Basic residues" evidence="1">
    <location>
        <begin position="80"/>
        <end position="103"/>
    </location>
</feature>
<sequence length="103" mass="10723">MAAAACNGYLDDGHGAEVEAARPPNPPRRPNTRGAGGRAEAVEVTPPTLNPAAVEVAEAALGSGATLGRRCGEAADQLAARRRRRSRGPPIPRRRPNPARKEA</sequence>
<dbReference type="PaxDb" id="65489-OBART03G12600.1"/>
<dbReference type="AlphaFoldDB" id="A0A0D3FGX5"/>
<feature type="region of interest" description="Disordered" evidence="1">
    <location>
        <begin position="62"/>
        <end position="103"/>
    </location>
</feature>
<evidence type="ECO:0008006" key="4">
    <source>
        <dbReference type="Google" id="ProtNLM"/>
    </source>
</evidence>
<accession>A0A0D3FGX5</accession>
<proteinExistence type="predicted"/>
<dbReference type="HOGENOM" id="CLU_2267865_0_0_1"/>
<reference evidence="2" key="1">
    <citation type="journal article" date="2009" name="Rice">
        <title>De Novo Next Generation Sequencing of Plant Genomes.</title>
        <authorList>
            <person name="Rounsley S."/>
            <person name="Marri P.R."/>
            <person name="Yu Y."/>
            <person name="He R."/>
            <person name="Sisneros N."/>
            <person name="Goicoechea J.L."/>
            <person name="Lee S.J."/>
            <person name="Angelova A."/>
            <person name="Kudrna D."/>
            <person name="Luo M."/>
            <person name="Affourtit J."/>
            <person name="Desany B."/>
            <person name="Knight J."/>
            <person name="Niazi F."/>
            <person name="Egholm M."/>
            <person name="Wing R.A."/>
        </authorList>
    </citation>
    <scope>NUCLEOTIDE SEQUENCE [LARGE SCALE GENOMIC DNA]</scope>
    <source>
        <strain evidence="2">cv. IRGC 105608</strain>
    </source>
</reference>
<protein>
    <recommendedName>
        <fullName evidence="4">DUF834 domain-containing protein</fullName>
    </recommendedName>
</protein>